<dbReference type="Pfam" id="PF17035">
    <property type="entry name" value="BET"/>
    <property type="match status" value="1"/>
</dbReference>
<dbReference type="GeneID" id="20081571"/>
<dbReference type="InterPro" id="IPR027353">
    <property type="entry name" value="NET_dom"/>
</dbReference>
<dbReference type="RefSeq" id="XP_008867125.1">
    <property type="nucleotide sequence ID" value="XM_008868903.1"/>
</dbReference>
<dbReference type="EMBL" id="KI913958">
    <property type="protein sequence ID" value="ETW04169.1"/>
    <property type="molecule type" value="Genomic_DNA"/>
</dbReference>
<evidence type="ECO:0000313" key="2">
    <source>
        <dbReference type="EMBL" id="ETW04169.1"/>
    </source>
</evidence>
<gene>
    <name evidence="2" type="ORF">H310_04521</name>
</gene>
<proteinExistence type="predicted"/>
<dbReference type="AlphaFoldDB" id="A0A024UD25"/>
<dbReference type="VEuPathDB" id="FungiDB:H310_04521"/>
<evidence type="ECO:0000259" key="1">
    <source>
        <dbReference type="Pfam" id="PF17035"/>
    </source>
</evidence>
<organism evidence="2">
    <name type="scientific">Aphanomyces invadans</name>
    <dbReference type="NCBI Taxonomy" id="157072"/>
    <lineage>
        <taxon>Eukaryota</taxon>
        <taxon>Sar</taxon>
        <taxon>Stramenopiles</taxon>
        <taxon>Oomycota</taxon>
        <taxon>Saprolegniomycetes</taxon>
        <taxon>Saprolegniales</taxon>
        <taxon>Verrucalvaceae</taxon>
        <taxon>Aphanomyces</taxon>
    </lineage>
</organism>
<protein>
    <recommendedName>
        <fullName evidence="1">NET domain-containing protein</fullName>
    </recommendedName>
</protein>
<dbReference type="OrthoDB" id="79229at2759"/>
<dbReference type="Gene3D" id="1.20.1270.220">
    <property type="match status" value="1"/>
</dbReference>
<name>A0A024UD25_9STRA</name>
<dbReference type="InterPro" id="IPR038336">
    <property type="entry name" value="NET_sf"/>
</dbReference>
<reference evidence="2" key="1">
    <citation type="submission" date="2013-12" db="EMBL/GenBank/DDBJ databases">
        <title>The Genome Sequence of Aphanomyces invadans NJM9701.</title>
        <authorList>
            <consortium name="The Broad Institute Genomics Platform"/>
            <person name="Russ C."/>
            <person name="Tyler B."/>
            <person name="van West P."/>
            <person name="Dieguez-Uribeondo J."/>
            <person name="Young S.K."/>
            <person name="Zeng Q."/>
            <person name="Gargeya S."/>
            <person name="Fitzgerald M."/>
            <person name="Abouelleil A."/>
            <person name="Alvarado L."/>
            <person name="Chapman S.B."/>
            <person name="Gainer-Dewar J."/>
            <person name="Goldberg J."/>
            <person name="Griggs A."/>
            <person name="Gujja S."/>
            <person name="Hansen M."/>
            <person name="Howarth C."/>
            <person name="Imamovic A."/>
            <person name="Ireland A."/>
            <person name="Larimer J."/>
            <person name="McCowan C."/>
            <person name="Murphy C."/>
            <person name="Pearson M."/>
            <person name="Poon T.W."/>
            <person name="Priest M."/>
            <person name="Roberts A."/>
            <person name="Saif S."/>
            <person name="Shea T."/>
            <person name="Sykes S."/>
            <person name="Wortman J."/>
            <person name="Nusbaum C."/>
            <person name="Birren B."/>
        </authorList>
    </citation>
    <scope>NUCLEOTIDE SEQUENCE [LARGE SCALE GENOMIC DNA]</scope>
    <source>
        <strain evidence="2">NJM9701</strain>
    </source>
</reference>
<feature type="domain" description="NET" evidence="1">
    <location>
        <begin position="28"/>
        <end position="85"/>
    </location>
</feature>
<sequence length="89" mass="10152">MSTQFQMLPGSHHVRTSTPSMKHLLLERLTHRITALSSEALEGMLQIVAYYEPRWILVHGQNEELNLDLTALQADTLHALEQYVASVIR</sequence>
<accession>A0A024UD25</accession>